<feature type="chain" id="PRO_5046389842" evidence="2">
    <location>
        <begin position="26"/>
        <end position="236"/>
    </location>
</feature>
<dbReference type="Proteomes" id="UP001217838">
    <property type="component" value="Unassembled WGS sequence"/>
</dbReference>
<evidence type="ECO:0000256" key="1">
    <source>
        <dbReference type="SAM" id="MobiDB-lite"/>
    </source>
</evidence>
<keyword evidence="2" id="KW-0732">Signal</keyword>
<evidence type="ECO:0000313" key="3">
    <source>
        <dbReference type="EMBL" id="MDC0675516.1"/>
    </source>
</evidence>
<feature type="signal peptide" evidence="2">
    <location>
        <begin position="1"/>
        <end position="25"/>
    </location>
</feature>
<gene>
    <name evidence="3" type="ORF">POL58_47670</name>
</gene>
<dbReference type="EMBL" id="JAQNDN010000028">
    <property type="protein sequence ID" value="MDC0675516.1"/>
    <property type="molecule type" value="Genomic_DNA"/>
</dbReference>
<proteinExistence type="predicted"/>
<feature type="region of interest" description="Disordered" evidence="1">
    <location>
        <begin position="21"/>
        <end position="102"/>
    </location>
</feature>
<evidence type="ECO:0000313" key="4">
    <source>
        <dbReference type="Proteomes" id="UP001217838"/>
    </source>
</evidence>
<dbReference type="RefSeq" id="WP_272010671.1">
    <property type="nucleotide sequence ID" value="NZ_JAQNDN010000028.1"/>
</dbReference>
<evidence type="ECO:0000256" key="2">
    <source>
        <dbReference type="SAM" id="SignalP"/>
    </source>
</evidence>
<accession>A0ABT5BRG3</accession>
<comment type="caution">
    <text evidence="3">The sequence shown here is derived from an EMBL/GenBank/DDBJ whole genome shotgun (WGS) entry which is preliminary data.</text>
</comment>
<keyword evidence="4" id="KW-1185">Reference proteome</keyword>
<protein>
    <submittedName>
        <fullName evidence="3">Uncharacterized protein</fullName>
    </submittedName>
</protein>
<organism evidence="3 4">
    <name type="scientific">Nannocystis radixulma</name>
    <dbReference type="NCBI Taxonomy" id="2995305"/>
    <lineage>
        <taxon>Bacteria</taxon>
        <taxon>Pseudomonadati</taxon>
        <taxon>Myxococcota</taxon>
        <taxon>Polyangia</taxon>
        <taxon>Nannocystales</taxon>
        <taxon>Nannocystaceae</taxon>
        <taxon>Nannocystis</taxon>
    </lineage>
</organism>
<sequence length="236" mass="24135">MVIACPSRPLAFVLVLAACSSGSNSDTTDTPTSTTTETGTDSASTSTTNDAGTDTAPTTSTSTSPTGTTTDDTTTSGTTEGTTDGPATDGTATDDTATSDTTTDGLVCDLVETTTERAHALGGDVLDCGIVDPWNSTMEEWQAAHTCALDAAAAEQPFQVVVWLQGIDSDVGRGYIGVAARSYMIEEIWFDSLGVPIMSKANCASLAPIDNCLDFLGTPCISCEGLSNGETLCDIP</sequence>
<name>A0ABT5BRG3_9BACT</name>
<reference evidence="3 4" key="1">
    <citation type="submission" date="2022-11" db="EMBL/GenBank/DDBJ databases">
        <title>Minimal conservation of predation-associated metabolite biosynthetic gene clusters underscores biosynthetic potential of Myxococcota including descriptions for ten novel species: Archangium lansinium sp. nov., Myxococcus landrumus sp. nov., Nannocystis bai.</title>
        <authorList>
            <person name="Ahearne A."/>
            <person name="Stevens C."/>
            <person name="Dowd S."/>
        </authorList>
    </citation>
    <scope>NUCLEOTIDE SEQUENCE [LARGE SCALE GENOMIC DNA]</scope>
    <source>
        <strain evidence="3 4">NCELM</strain>
    </source>
</reference>